<keyword evidence="4" id="KW-1185">Reference proteome</keyword>
<sequence length="329" mass="35406">MKAIKSCPTLLVLLFVSLLRYVTAVAIYETTVYLTLEWPDETTSTKKPATTKALPSPKKTIRGKNKIQKRAGVEENGNGAFVMYTDMPDSAADRADRAADARATILTESTYSIEINTITKSDGTLDVETTYHVYSRAPFTSTRTSKVLGSADSTTTLETIITTYVGTNKGVTTETIYVVGTPRHALTSVSYTHWTGTYESTINTIISTITDQDNEETTQTLYIVETPQSTTTTTPIEITTTSTTPVEITTTSTTPVEITTTSTTPVEITTTSTTPVEITTTSTTPVEITTTSTTPNPTTTTTSSVPITTSSSSDITSMSTIQSAQSSFF</sequence>
<feature type="region of interest" description="Disordered" evidence="1">
    <location>
        <begin position="286"/>
        <end position="329"/>
    </location>
</feature>
<feature type="compositionally biased region" description="Low complexity" evidence="1">
    <location>
        <begin position="286"/>
        <end position="321"/>
    </location>
</feature>
<proteinExistence type="predicted"/>
<dbReference type="GO" id="GO:0000128">
    <property type="term" value="P:flocculation"/>
    <property type="evidence" value="ECO:0007669"/>
    <property type="project" value="InterPro"/>
</dbReference>
<accession>A7TE32</accession>
<keyword evidence="2" id="KW-0732">Signal</keyword>
<dbReference type="RefSeq" id="XP_001647510.1">
    <property type="nucleotide sequence ID" value="XM_001647460.1"/>
</dbReference>
<dbReference type="Proteomes" id="UP000000267">
    <property type="component" value="Unassembled WGS sequence"/>
</dbReference>
<dbReference type="Pfam" id="PF00624">
    <property type="entry name" value="Flocculin"/>
    <property type="match status" value="2"/>
</dbReference>
<dbReference type="STRING" id="436907.A7TE32"/>
<dbReference type="InterPro" id="IPR001389">
    <property type="entry name" value="Flocculin"/>
</dbReference>
<protein>
    <submittedName>
        <fullName evidence="3">Uncharacterized protein</fullName>
    </submittedName>
</protein>
<evidence type="ECO:0000313" key="4">
    <source>
        <dbReference type="Proteomes" id="UP000000267"/>
    </source>
</evidence>
<organism evidence="4">
    <name type="scientific">Vanderwaltozyma polyspora (strain ATCC 22028 / DSM 70294 / BCRC 21397 / CBS 2163 / NBRC 10782 / NRRL Y-8283 / UCD 57-17)</name>
    <name type="common">Kluyveromyces polysporus</name>
    <dbReference type="NCBI Taxonomy" id="436907"/>
    <lineage>
        <taxon>Eukaryota</taxon>
        <taxon>Fungi</taxon>
        <taxon>Dikarya</taxon>
        <taxon>Ascomycota</taxon>
        <taxon>Saccharomycotina</taxon>
        <taxon>Saccharomycetes</taxon>
        <taxon>Saccharomycetales</taxon>
        <taxon>Saccharomycetaceae</taxon>
        <taxon>Vanderwaltozyma</taxon>
    </lineage>
</organism>
<feature type="signal peptide" evidence="2">
    <location>
        <begin position="1"/>
        <end position="24"/>
    </location>
</feature>
<evidence type="ECO:0000313" key="3">
    <source>
        <dbReference type="EMBL" id="EDO19652.1"/>
    </source>
</evidence>
<feature type="chain" id="PRO_5002715552" evidence="2">
    <location>
        <begin position="25"/>
        <end position="329"/>
    </location>
</feature>
<evidence type="ECO:0000256" key="2">
    <source>
        <dbReference type="SAM" id="SignalP"/>
    </source>
</evidence>
<dbReference type="HOGENOM" id="CLU_845186_0_0_1"/>
<dbReference type="AlphaFoldDB" id="A7TE32"/>
<evidence type="ECO:0000256" key="1">
    <source>
        <dbReference type="SAM" id="MobiDB-lite"/>
    </source>
</evidence>
<dbReference type="KEGG" id="vpo:Kpol_1018p192"/>
<dbReference type="InParanoid" id="A7TE32"/>
<dbReference type="GeneID" id="5548018"/>
<gene>
    <name evidence="3" type="ORF">Kpol_1018p192</name>
</gene>
<reference evidence="3 4" key="1">
    <citation type="journal article" date="2007" name="Proc. Natl. Acad. Sci. U.S.A.">
        <title>Independent sorting-out of thousands of duplicated gene pairs in two yeast species descended from a whole-genome duplication.</title>
        <authorList>
            <person name="Scannell D.R."/>
            <person name="Frank A.C."/>
            <person name="Conant G.C."/>
            <person name="Byrne K.P."/>
            <person name="Woolfit M."/>
            <person name="Wolfe K.H."/>
        </authorList>
    </citation>
    <scope>NUCLEOTIDE SEQUENCE [LARGE SCALE GENOMIC DNA]</scope>
    <source>
        <strain evidence="4">ATCC 22028 / DSM 70294 / BCRC 21397 / CBS 2163 / NBRC 10782 / NRRL Y-8283 / UCD 57-17</strain>
    </source>
</reference>
<dbReference type="EMBL" id="DS480378">
    <property type="protein sequence ID" value="EDO19652.1"/>
    <property type="molecule type" value="Genomic_DNA"/>
</dbReference>
<name>A7TE32_VANPO</name>